<accession>A0A928VSZ3</accession>
<evidence type="ECO:0000256" key="1">
    <source>
        <dbReference type="SAM" id="Phobius"/>
    </source>
</evidence>
<dbReference type="InterPro" id="IPR009631">
    <property type="entry name" value="CGLD27-like"/>
</dbReference>
<feature type="transmembrane region" description="Helical" evidence="1">
    <location>
        <begin position="72"/>
        <end position="93"/>
    </location>
</feature>
<reference evidence="2" key="1">
    <citation type="submission" date="2020-10" db="EMBL/GenBank/DDBJ databases">
        <authorList>
            <person name="Castelo-Branco R."/>
            <person name="Eusebio N."/>
            <person name="Adriana R."/>
            <person name="Vieira A."/>
            <person name="Brugerolle De Fraissinette N."/>
            <person name="Rezende De Castro R."/>
            <person name="Schneider M.P."/>
            <person name="Vasconcelos V."/>
            <person name="Leao P.N."/>
        </authorList>
    </citation>
    <scope>NUCLEOTIDE SEQUENCE</scope>
    <source>
        <strain evidence="2">LEGE 11480</strain>
    </source>
</reference>
<dbReference type="EMBL" id="JADEXQ010000067">
    <property type="protein sequence ID" value="MBE9031524.1"/>
    <property type="molecule type" value="Genomic_DNA"/>
</dbReference>
<keyword evidence="1" id="KW-1133">Transmembrane helix</keyword>
<feature type="transmembrane region" description="Helical" evidence="1">
    <location>
        <begin position="147"/>
        <end position="169"/>
    </location>
</feature>
<organism evidence="2 3">
    <name type="scientific">Romeriopsis navalis LEGE 11480</name>
    <dbReference type="NCBI Taxonomy" id="2777977"/>
    <lineage>
        <taxon>Bacteria</taxon>
        <taxon>Bacillati</taxon>
        <taxon>Cyanobacteriota</taxon>
        <taxon>Cyanophyceae</taxon>
        <taxon>Leptolyngbyales</taxon>
        <taxon>Leptolyngbyaceae</taxon>
        <taxon>Romeriopsis</taxon>
        <taxon>Romeriopsis navalis</taxon>
    </lineage>
</organism>
<gene>
    <name evidence="2" type="ORF">IQ266_17465</name>
</gene>
<dbReference type="Proteomes" id="UP000625316">
    <property type="component" value="Unassembled WGS sequence"/>
</dbReference>
<evidence type="ECO:0000313" key="3">
    <source>
        <dbReference type="Proteomes" id="UP000625316"/>
    </source>
</evidence>
<dbReference type="Pfam" id="PF06799">
    <property type="entry name" value="CGLD27-like"/>
    <property type="match status" value="1"/>
</dbReference>
<protein>
    <submittedName>
        <fullName evidence="2">CGLD27 family protein</fullName>
    </submittedName>
</protein>
<sequence length="170" mass="19428">MKSSSSSPCPVPDEQRPINEYRALADSWYFRWGTLEPFEYFKPIGLMWLSSWLISGPVSAASFVPQKYPIEFAGWAMGGACIIPVLAVIRLYLGWSYIQKRLFSTKILYEESGWYDGQVWEKQPEMLDQDRLIALYEVQPLLQRMQVTIGACVVLCAISVSGAIAWHAWH</sequence>
<keyword evidence="3" id="KW-1185">Reference proteome</keyword>
<comment type="caution">
    <text evidence="2">The sequence shown here is derived from an EMBL/GenBank/DDBJ whole genome shotgun (WGS) entry which is preliminary data.</text>
</comment>
<evidence type="ECO:0000313" key="2">
    <source>
        <dbReference type="EMBL" id="MBE9031524.1"/>
    </source>
</evidence>
<dbReference type="PANTHER" id="PTHR34214:SF3">
    <property type="entry name" value="PROTEIN CONSERVED IN THE GREEN LINEAGE AND DIATOMS 27, CHLOROPLASTIC"/>
    <property type="match status" value="1"/>
</dbReference>
<keyword evidence="1" id="KW-0472">Membrane</keyword>
<dbReference type="PANTHER" id="PTHR34214">
    <property type="match status" value="1"/>
</dbReference>
<keyword evidence="1" id="KW-0812">Transmembrane</keyword>
<dbReference type="RefSeq" id="WP_264326352.1">
    <property type="nucleotide sequence ID" value="NZ_JADEXQ010000067.1"/>
</dbReference>
<name>A0A928VSZ3_9CYAN</name>
<proteinExistence type="predicted"/>
<dbReference type="AlphaFoldDB" id="A0A928VSZ3"/>